<reference evidence="3" key="1">
    <citation type="submission" date="2024-07" db="EMBL/GenBank/DDBJ databases">
        <title>Two chromosome-level genome assemblies of Korean endemic species Abeliophyllum distichum and Forsythia ovata (Oleaceae).</title>
        <authorList>
            <person name="Jang H."/>
        </authorList>
    </citation>
    <scope>NUCLEOTIDE SEQUENCE [LARGE SCALE GENOMIC DNA]</scope>
</reference>
<protein>
    <submittedName>
        <fullName evidence="2">CCHC-type domain-containing protein</fullName>
    </submittedName>
</protein>
<organism evidence="2 3">
    <name type="scientific">Abeliophyllum distichum</name>
    <dbReference type="NCBI Taxonomy" id="126358"/>
    <lineage>
        <taxon>Eukaryota</taxon>
        <taxon>Viridiplantae</taxon>
        <taxon>Streptophyta</taxon>
        <taxon>Embryophyta</taxon>
        <taxon>Tracheophyta</taxon>
        <taxon>Spermatophyta</taxon>
        <taxon>Magnoliopsida</taxon>
        <taxon>eudicotyledons</taxon>
        <taxon>Gunneridae</taxon>
        <taxon>Pentapetalae</taxon>
        <taxon>asterids</taxon>
        <taxon>lamiids</taxon>
        <taxon>Lamiales</taxon>
        <taxon>Oleaceae</taxon>
        <taxon>Forsythieae</taxon>
        <taxon>Abeliophyllum</taxon>
    </lineage>
</organism>
<dbReference type="AlphaFoldDB" id="A0ABD1SW95"/>
<dbReference type="EMBL" id="JBFOLK010000006">
    <property type="protein sequence ID" value="KAL2504717.1"/>
    <property type="molecule type" value="Genomic_DNA"/>
</dbReference>
<comment type="caution">
    <text evidence="2">The sequence shown here is derived from an EMBL/GenBank/DDBJ whole genome shotgun (WGS) entry which is preliminary data.</text>
</comment>
<proteinExistence type="predicted"/>
<evidence type="ECO:0000313" key="3">
    <source>
        <dbReference type="Proteomes" id="UP001604336"/>
    </source>
</evidence>
<feature type="compositionally biased region" description="Basic residues" evidence="1">
    <location>
        <begin position="66"/>
        <end position="79"/>
    </location>
</feature>
<gene>
    <name evidence="2" type="ORF">Adt_20338</name>
</gene>
<sequence length="119" mass="13562">MDHELSIDLVLQSLPDSFSQFIMNFNMNKIQCTMSKLLNMLKTVEPNIIKGNGQILAIDTSKGTKRKSKRTFQKGSKKAKSAEKIVKADNAKSKSVFPLWKQRTLEEELQDIPRHLEGK</sequence>
<keyword evidence="3" id="KW-1185">Reference proteome</keyword>
<name>A0ABD1SW95_9LAMI</name>
<dbReference type="Proteomes" id="UP001604336">
    <property type="component" value="Unassembled WGS sequence"/>
</dbReference>
<evidence type="ECO:0000256" key="1">
    <source>
        <dbReference type="SAM" id="MobiDB-lite"/>
    </source>
</evidence>
<feature type="region of interest" description="Disordered" evidence="1">
    <location>
        <begin position="66"/>
        <end position="85"/>
    </location>
</feature>
<accession>A0ABD1SW95</accession>
<evidence type="ECO:0000313" key="2">
    <source>
        <dbReference type="EMBL" id="KAL2504717.1"/>
    </source>
</evidence>